<keyword evidence="7 11" id="KW-0132">Cell division</keyword>
<dbReference type="GeneID" id="90072723"/>
<keyword evidence="10 11" id="KW-0131">Cell cycle</keyword>
<keyword evidence="8 11" id="KW-0498">Mitosis</keyword>
<feature type="compositionally biased region" description="Low complexity" evidence="12">
    <location>
        <begin position="76"/>
        <end position="92"/>
    </location>
</feature>
<dbReference type="Pfam" id="PF05786">
    <property type="entry name" value="Cnd2"/>
    <property type="match status" value="1"/>
</dbReference>
<dbReference type="PIRSF" id="PIRSF017126">
    <property type="entry name" value="Condensin_H"/>
    <property type="match status" value="1"/>
</dbReference>
<evidence type="ECO:0000313" key="13">
    <source>
        <dbReference type="EMBL" id="GMM34744.1"/>
    </source>
</evidence>
<dbReference type="GO" id="GO:0007076">
    <property type="term" value="P:mitotic chromosome condensation"/>
    <property type="evidence" value="ECO:0007669"/>
    <property type="project" value="InterPro"/>
</dbReference>
<dbReference type="EMBL" id="BTFZ01000003">
    <property type="protein sequence ID" value="GMM34744.1"/>
    <property type="molecule type" value="Genomic_DNA"/>
</dbReference>
<protein>
    <recommendedName>
        <fullName evidence="4 11">Condensin complex subunit 2</fullName>
    </recommendedName>
</protein>
<evidence type="ECO:0000256" key="7">
    <source>
        <dbReference type="ARBA" id="ARBA00022618"/>
    </source>
</evidence>
<feature type="region of interest" description="Disordered" evidence="12">
    <location>
        <begin position="294"/>
        <end position="350"/>
    </location>
</feature>
<feature type="region of interest" description="Disordered" evidence="12">
    <location>
        <begin position="459"/>
        <end position="494"/>
    </location>
</feature>
<comment type="caution">
    <text evidence="13">The sequence shown here is derived from an EMBL/GenBank/DDBJ whole genome shotgun (WGS) entry which is preliminary data.</text>
</comment>
<evidence type="ECO:0000313" key="14">
    <source>
        <dbReference type="Proteomes" id="UP001360560"/>
    </source>
</evidence>
<gene>
    <name evidence="13" type="ORF">DASC09_020690</name>
</gene>
<keyword evidence="9 11" id="KW-0226">DNA condensation</keyword>
<evidence type="ECO:0000256" key="11">
    <source>
        <dbReference type="PIRNR" id="PIRNR017126"/>
    </source>
</evidence>
<feature type="region of interest" description="Disordered" evidence="12">
    <location>
        <begin position="772"/>
        <end position="796"/>
    </location>
</feature>
<evidence type="ECO:0000256" key="8">
    <source>
        <dbReference type="ARBA" id="ARBA00022776"/>
    </source>
</evidence>
<feature type="region of interest" description="Disordered" evidence="12">
    <location>
        <begin position="67"/>
        <end position="104"/>
    </location>
</feature>
<dbReference type="InterPro" id="IPR022816">
    <property type="entry name" value="Condensin_barren_su2"/>
</dbReference>
<feature type="compositionally biased region" description="Polar residues" evidence="12">
    <location>
        <begin position="781"/>
        <end position="791"/>
    </location>
</feature>
<comment type="function">
    <text evidence="11">Regulatory subunit of the condensin complex, a complex required for conversion of interphase chromatin into mitotic-like condense chromosomes.</text>
</comment>
<feature type="region of interest" description="Disordered" evidence="12">
    <location>
        <begin position="636"/>
        <end position="657"/>
    </location>
</feature>
<keyword evidence="5" id="KW-0158">Chromosome</keyword>
<feature type="compositionally biased region" description="Acidic residues" evidence="12">
    <location>
        <begin position="459"/>
        <end position="473"/>
    </location>
</feature>
<feature type="compositionally biased region" description="Acidic residues" evidence="12">
    <location>
        <begin position="483"/>
        <end position="494"/>
    </location>
</feature>
<dbReference type="GO" id="GO:0051301">
    <property type="term" value="P:cell division"/>
    <property type="evidence" value="ECO:0007669"/>
    <property type="project" value="UniProtKB-KW"/>
</dbReference>
<organism evidence="13 14">
    <name type="scientific">Saccharomycopsis crataegensis</name>
    <dbReference type="NCBI Taxonomy" id="43959"/>
    <lineage>
        <taxon>Eukaryota</taxon>
        <taxon>Fungi</taxon>
        <taxon>Dikarya</taxon>
        <taxon>Ascomycota</taxon>
        <taxon>Saccharomycotina</taxon>
        <taxon>Saccharomycetes</taxon>
        <taxon>Saccharomycopsidaceae</taxon>
        <taxon>Saccharomycopsis</taxon>
    </lineage>
</organism>
<dbReference type="GO" id="GO:0000796">
    <property type="term" value="C:condensin complex"/>
    <property type="evidence" value="ECO:0007669"/>
    <property type="project" value="InterPro"/>
</dbReference>
<dbReference type="AlphaFoldDB" id="A0AAV5QJF2"/>
<dbReference type="PANTHER" id="PTHR13108:SF9">
    <property type="entry name" value="CONDENSIN COMPLEX SUBUNIT 2"/>
    <property type="match status" value="1"/>
</dbReference>
<reference evidence="13 14" key="1">
    <citation type="journal article" date="2023" name="Elife">
        <title>Identification of key yeast species and microbe-microbe interactions impacting larval growth of Drosophila in the wild.</title>
        <authorList>
            <person name="Mure A."/>
            <person name="Sugiura Y."/>
            <person name="Maeda R."/>
            <person name="Honda K."/>
            <person name="Sakurai N."/>
            <person name="Takahashi Y."/>
            <person name="Watada M."/>
            <person name="Katoh T."/>
            <person name="Gotoh A."/>
            <person name="Gotoh Y."/>
            <person name="Taniguchi I."/>
            <person name="Nakamura K."/>
            <person name="Hayashi T."/>
            <person name="Katayama T."/>
            <person name="Uemura T."/>
            <person name="Hattori Y."/>
        </authorList>
    </citation>
    <scope>NUCLEOTIDE SEQUENCE [LARGE SCALE GENOMIC DNA]</scope>
    <source>
        <strain evidence="13 14">SC-9</strain>
    </source>
</reference>
<feature type="compositionally biased region" description="Acidic residues" evidence="12">
    <location>
        <begin position="300"/>
        <end position="349"/>
    </location>
</feature>
<keyword evidence="14" id="KW-1185">Reference proteome</keyword>
<dbReference type="RefSeq" id="XP_064851744.1">
    <property type="nucleotide sequence ID" value="XM_064995672.1"/>
</dbReference>
<evidence type="ECO:0000256" key="5">
    <source>
        <dbReference type="ARBA" id="ARBA00022454"/>
    </source>
</evidence>
<name>A0AAV5QJF2_9ASCO</name>
<evidence type="ECO:0000256" key="1">
    <source>
        <dbReference type="ARBA" id="ARBA00004286"/>
    </source>
</evidence>
<keyword evidence="6" id="KW-0963">Cytoplasm</keyword>
<dbReference type="PANTHER" id="PTHR13108">
    <property type="entry name" value="CONDENSIN COMPLEX SUBUNIT 2"/>
    <property type="match status" value="1"/>
</dbReference>
<evidence type="ECO:0000256" key="6">
    <source>
        <dbReference type="ARBA" id="ARBA00022490"/>
    </source>
</evidence>
<evidence type="ECO:0000256" key="3">
    <source>
        <dbReference type="ARBA" id="ARBA00009471"/>
    </source>
</evidence>
<sequence length="867" mass="97448">MSYVRAKKIAKRFKQDRRVSGADILRQELDLDENSMDVSLLQENSEIGRRGGHAPTHHSTLSNSVLAADDGDASRGNAANNGQQQQGENDNNGEGGPGTGKPAKISRLQMSSEDFEEWIKLATDNKINSTNSWNFALIDYFHEMSLLKEGDNINFQKASATLDGCVKIYSSRVDSIATETGRLLTGLATKKNGERDQGDNQDGDHDDDGENYGDDTNGDVNESSRKKKTNRARVVDSTLVRFDTIKMKKLDQELEIDPLFKRALSEFDEGGAKSLLLNILNINADSRVVFDAAGKTNTGEQEEDEVSLERIDEEEEEEGEEEEEKDEEMEEDDKVDDPEFPTEQNDADVDDLKTFVVEQPEEWDYFEICPSMKSLDIVLKDIGQAKTILSDVNNNKNYYPLGHTSLGSRIMEDGAAEEGYDTGIADDNLGVDMDFGDGDFHGADNSFGSVNNEIADVFANDEEGRDDDDDGDDNENRDKEGFMDNDDNDNDDDEKEEIGFMDRVIDKDLMAYFDQNLKANWAGPDHWKVSALKRRELKPNEQEVKEKELQKAAAKKKKQEFRINFLDIEDDEANDDLEEMIFKTAPKKIDLPKNQHSSETHNLLPKDIFFSSKRLLKLFCKPDNVRLLRRTRDDNLTSSEDKTNNNNNVPALDDQPQDLAVNEAADENYWAKKYEQEQTDMANDEGIADPDGGNDLGFDGYDNFDHIDDDNDDGANGGTTGLSATQQLNIGANLIAGGRRIRPEYVNFSRTAKRVDVRFLKDNLWKSLSAEEKKQKAEQGSAETSDSTTKVGDNDDEAKKAHRFTKVVSNIGKMYPQEERRDLSTSFCFICMLHLANEHGLTIKNGDGDKYEDLKILYNNEDQELAA</sequence>
<accession>A0AAV5QJF2</accession>
<evidence type="ECO:0000256" key="4">
    <source>
        <dbReference type="ARBA" id="ARBA00016065"/>
    </source>
</evidence>
<dbReference type="Proteomes" id="UP001360560">
    <property type="component" value="Unassembled WGS sequence"/>
</dbReference>
<proteinExistence type="inferred from homology"/>
<dbReference type="GO" id="GO:0005737">
    <property type="term" value="C:cytoplasm"/>
    <property type="evidence" value="ECO:0007669"/>
    <property type="project" value="UniProtKB-SubCell"/>
</dbReference>
<comment type="similarity">
    <text evidence="3 11">Belongs to the CND2 (condensin subunit 2) family.</text>
</comment>
<dbReference type="GO" id="GO:0003682">
    <property type="term" value="F:chromatin binding"/>
    <property type="evidence" value="ECO:0007669"/>
    <property type="project" value="TreeGrafter"/>
</dbReference>
<evidence type="ECO:0000256" key="2">
    <source>
        <dbReference type="ARBA" id="ARBA00004496"/>
    </source>
</evidence>
<evidence type="ECO:0000256" key="9">
    <source>
        <dbReference type="ARBA" id="ARBA00023067"/>
    </source>
</evidence>
<feature type="compositionally biased region" description="Acidic residues" evidence="12">
    <location>
        <begin position="199"/>
        <end position="217"/>
    </location>
</feature>
<evidence type="ECO:0000256" key="12">
    <source>
        <dbReference type="SAM" id="MobiDB-lite"/>
    </source>
</evidence>
<feature type="region of interest" description="Disordered" evidence="12">
    <location>
        <begin position="683"/>
        <end position="723"/>
    </location>
</feature>
<comment type="subcellular location">
    <subcellularLocation>
        <location evidence="1">Chromosome</location>
    </subcellularLocation>
    <subcellularLocation>
        <location evidence="2">Cytoplasm</location>
    </subcellularLocation>
</comment>
<feature type="region of interest" description="Disordered" evidence="12">
    <location>
        <begin position="188"/>
        <end position="229"/>
    </location>
</feature>
<evidence type="ECO:0000256" key="10">
    <source>
        <dbReference type="ARBA" id="ARBA00023306"/>
    </source>
</evidence>